<feature type="domain" description="YopX protein" evidence="1">
    <location>
        <begin position="53"/>
        <end position="136"/>
    </location>
</feature>
<dbReference type="RefSeq" id="WP_086391290.1">
    <property type="nucleotide sequence ID" value="NZ_NFEH01000023.1"/>
</dbReference>
<dbReference type="SUPFAM" id="SSF159006">
    <property type="entry name" value="YopX-like"/>
    <property type="match status" value="1"/>
</dbReference>
<dbReference type="InterPro" id="IPR023385">
    <property type="entry name" value="YopX-like_C"/>
</dbReference>
<gene>
    <name evidence="2" type="ORF">BK769_01465</name>
</gene>
<dbReference type="AlphaFoldDB" id="A0A9X6PTH5"/>
<evidence type="ECO:0000313" key="2">
    <source>
        <dbReference type="EMBL" id="OTZ79081.1"/>
    </source>
</evidence>
<evidence type="ECO:0000259" key="1">
    <source>
        <dbReference type="Pfam" id="PF09643"/>
    </source>
</evidence>
<dbReference type="InterPro" id="IPR019096">
    <property type="entry name" value="YopX_protein"/>
</dbReference>
<sequence>MRNIKYKVCTTSFDGNTGLFPVIALHFHDDERIMITYDDPGYGINKELLDEASLIPCTGLKDKYGKDIYLGDKVRWTKLQYTDCSRTEVEGTEITEGIVDWMDTTLVLKKDGHAFFLWPTAIDEPNELEIIGNIYEIEEVEGNERN</sequence>
<dbReference type="Gene3D" id="2.30.30.290">
    <property type="entry name" value="YopX-like domains"/>
    <property type="match status" value="1"/>
</dbReference>
<name>A0A9X6PTH5_BACUK</name>
<dbReference type="Proteomes" id="UP000195087">
    <property type="component" value="Unassembled WGS sequence"/>
</dbReference>
<comment type="caution">
    <text evidence="2">The sequence shown here is derived from an EMBL/GenBank/DDBJ whole genome shotgun (WGS) entry which is preliminary data.</text>
</comment>
<proteinExistence type="predicted"/>
<protein>
    <recommendedName>
        <fullName evidence="1">YopX protein domain-containing protein</fullName>
    </recommendedName>
</protein>
<dbReference type="EMBL" id="NFEH01000023">
    <property type="protein sequence ID" value="OTZ79081.1"/>
    <property type="molecule type" value="Genomic_DNA"/>
</dbReference>
<evidence type="ECO:0000313" key="3">
    <source>
        <dbReference type="Proteomes" id="UP000195087"/>
    </source>
</evidence>
<accession>A0A9X6PTH5</accession>
<organism evidence="2 3">
    <name type="scientific">Bacillus thuringiensis serovar kumamotoensis</name>
    <dbReference type="NCBI Taxonomy" id="132267"/>
    <lineage>
        <taxon>Bacteria</taxon>
        <taxon>Bacillati</taxon>
        <taxon>Bacillota</taxon>
        <taxon>Bacilli</taxon>
        <taxon>Bacillales</taxon>
        <taxon>Bacillaceae</taxon>
        <taxon>Bacillus</taxon>
        <taxon>Bacillus cereus group</taxon>
    </lineage>
</organism>
<reference evidence="2 3" key="1">
    <citation type="submission" date="2016-10" db="EMBL/GenBank/DDBJ databases">
        <title>Comparative genomics of Bacillus thuringiensis reveals a path to pathogens against multiple invertebrate hosts.</title>
        <authorList>
            <person name="Zheng J."/>
            <person name="Gao Q."/>
            <person name="Liu H."/>
            <person name="Peng D."/>
            <person name="Ruan L."/>
            <person name="Sun M."/>
        </authorList>
    </citation>
    <scope>NUCLEOTIDE SEQUENCE [LARGE SCALE GENOMIC DNA]</scope>
    <source>
        <strain evidence="2">BGSC 4W1</strain>
    </source>
</reference>
<dbReference type="Pfam" id="PF09643">
    <property type="entry name" value="YopX"/>
    <property type="match status" value="1"/>
</dbReference>